<name>A0ACC3T9A4_LIPKO</name>
<keyword evidence="2" id="KW-1185">Reference proteome</keyword>
<comment type="caution">
    <text evidence="1">The sequence shown here is derived from an EMBL/GenBank/DDBJ whole genome shotgun (WGS) entry which is preliminary data.</text>
</comment>
<dbReference type="Proteomes" id="UP001433508">
    <property type="component" value="Unassembled WGS sequence"/>
</dbReference>
<gene>
    <name evidence="1" type="ORF">V1525DRAFT_395571</name>
</gene>
<protein>
    <submittedName>
        <fullName evidence="1">Uncharacterized protein</fullName>
    </submittedName>
</protein>
<evidence type="ECO:0000313" key="1">
    <source>
        <dbReference type="EMBL" id="KAK9240300.1"/>
    </source>
</evidence>
<evidence type="ECO:0000313" key="2">
    <source>
        <dbReference type="Proteomes" id="UP001433508"/>
    </source>
</evidence>
<dbReference type="EMBL" id="MU971340">
    <property type="protein sequence ID" value="KAK9240300.1"/>
    <property type="molecule type" value="Genomic_DNA"/>
</dbReference>
<sequence length="353" mass="40160">MPEPTPGNQRESLSDCSIVSSEYLAYDQACAACTELAANDPAYASNLSHSDFARLFPPAPNTPLFLSFIKNDLLSIDISSDPTERNRLFLVSFRPYSSYGKIFRFGFSDREVCAIASRPFRFSRKISKRPDTELYFANYSRVELKLSDFKTRVYSLNSQSSSTLPTSPDDDGSILSRSSRNKDDLCLPDKYSFEYWGVRYFWHRRNIRRKLHRTMSTVSALTDSSGASNEESVDRFDLVATGHRNTTIAYLVRPRQSAPWELHFTQASLPNEDRNARARAEVILATASCITRREHLILEPVANGLHPDTHPRSSVWLTAGSYRISLELLSWKTLKREMSTVWNDVSGVLKTRK</sequence>
<reference evidence="2" key="1">
    <citation type="journal article" date="2024" name="Front. Bioeng. Biotechnol.">
        <title>Genome-scale model development and genomic sequencing of the oleaginous clade Lipomyces.</title>
        <authorList>
            <person name="Czajka J.J."/>
            <person name="Han Y."/>
            <person name="Kim J."/>
            <person name="Mondo S.J."/>
            <person name="Hofstad B.A."/>
            <person name="Robles A."/>
            <person name="Haridas S."/>
            <person name="Riley R."/>
            <person name="LaButti K."/>
            <person name="Pangilinan J."/>
            <person name="Andreopoulos W."/>
            <person name="Lipzen A."/>
            <person name="Yan J."/>
            <person name="Wang M."/>
            <person name="Ng V."/>
            <person name="Grigoriev I.V."/>
            <person name="Spatafora J.W."/>
            <person name="Magnuson J.K."/>
            <person name="Baker S.E."/>
            <person name="Pomraning K.R."/>
        </authorList>
    </citation>
    <scope>NUCLEOTIDE SEQUENCE [LARGE SCALE GENOMIC DNA]</scope>
    <source>
        <strain evidence="2">CBS 7786</strain>
    </source>
</reference>
<proteinExistence type="predicted"/>
<organism evidence="1 2">
    <name type="scientific">Lipomyces kononenkoae</name>
    <name type="common">Yeast</name>
    <dbReference type="NCBI Taxonomy" id="34357"/>
    <lineage>
        <taxon>Eukaryota</taxon>
        <taxon>Fungi</taxon>
        <taxon>Dikarya</taxon>
        <taxon>Ascomycota</taxon>
        <taxon>Saccharomycotina</taxon>
        <taxon>Lipomycetes</taxon>
        <taxon>Lipomycetales</taxon>
        <taxon>Lipomycetaceae</taxon>
        <taxon>Lipomyces</taxon>
    </lineage>
</organism>
<accession>A0ACC3T9A4</accession>